<feature type="region of interest" description="Disordered" evidence="2">
    <location>
        <begin position="1"/>
        <end position="29"/>
    </location>
</feature>
<evidence type="ECO:0000256" key="2">
    <source>
        <dbReference type="SAM" id="MobiDB-lite"/>
    </source>
</evidence>
<dbReference type="EMBL" id="JAEFBJ010000006">
    <property type="protein sequence ID" value="KAG7599345.1"/>
    <property type="molecule type" value="Genomic_DNA"/>
</dbReference>
<accession>A0A8T2CIQ3</accession>
<keyword evidence="4" id="KW-1185">Reference proteome</keyword>
<name>A0A8T2CIQ3_ARASU</name>
<proteinExistence type="predicted"/>
<gene>
    <name evidence="3" type="ORF">ISN44_As06g035320</name>
</gene>
<dbReference type="PANTHER" id="PTHR38394">
    <property type="entry name" value="NEUROFILAMENT LIGHT PROTEIN"/>
    <property type="match status" value="1"/>
</dbReference>
<feature type="coiled-coil region" evidence="1">
    <location>
        <begin position="62"/>
        <end position="131"/>
    </location>
</feature>
<dbReference type="PANTHER" id="PTHR38394:SF1">
    <property type="entry name" value="NEUROFILAMENT LIGHT PROTEIN"/>
    <property type="match status" value="1"/>
</dbReference>
<evidence type="ECO:0000256" key="1">
    <source>
        <dbReference type="SAM" id="Coils"/>
    </source>
</evidence>
<sequence length="144" mass="15885">MDFNETNNLDEDEDDSVSQQSDSVSQVSDTVTQVSDSFVQVIDSGNQSLESLVVTVVVGNGSSRLELVKAQIEAKLNRARELAASVTSARKNAIRKRRKASENLRLASTTHEELEKQLEEAIEAEDLMRLRGLAKALLLRKEIG</sequence>
<evidence type="ECO:0000313" key="4">
    <source>
        <dbReference type="Proteomes" id="UP000694251"/>
    </source>
</evidence>
<reference evidence="3 4" key="1">
    <citation type="submission" date="2020-12" db="EMBL/GenBank/DDBJ databases">
        <title>Concerted genomic and epigenomic changes stabilize Arabidopsis allopolyploids.</title>
        <authorList>
            <person name="Chen Z."/>
        </authorList>
    </citation>
    <scope>NUCLEOTIDE SEQUENCE [LARGE SCALE GENOMIC DNA]</scope>
    <source>
        <strain evidence="3">As9502</strain>
        <tissue evidence="3">Leaf</tissue>
    </source>
</reference>
<evidence type="ECO:0000313" key="3">
    <source>
        <dbReference type="EMBL" id="KAG7599345.1"/>
    </source>
</evidence>
<feature type="compositionally biased region" description="Low complexity" evidence="2">
    <location>
        <begin position="17"/>
        <end position="29"/>
    </location>
</feature>
<dbReference type="Proteomes" id="UP000694251">
    <property type="component" value="Chromosome 6"/>
</dbReference>
<dbReference type="OrthoDB" id="1301563at2759"/>
<comment type="caution">
    <text evidence="3">The sequence shown here is derived from an EMBL/GenBank/DDBJ whole genome shotgun (WGS) entry which is preliminary data.</text>
</comment>
<protein>
    <submittedName>
        <fullName evidence="3">Uncharacterized protein</fullName>
    </submittedName>
</protein>
<keyword evidence="1" id="KW-0175">Coiled coil</keyword>
<organism evidence="3 4">
    <name type="scientific">Arabidopsis suecica</name>
    <name type="common">Swedish thale-cress</name>
    <name type="synonym">Cardaminopsis suecica</name>
    <dbReference type="NCBI Taxonomy" id="45249"/>
    <lineage>
        <taxon>Eukaryota</taxon>
        <taxon>Viridiplantae</taxon>
        <taxon>Streptophyta</taxon>
        <taxon>Embryophyta</taxon>
        <taxon>Tracheophyta</taxon>
        <taxon>Spermatophyta</taxon>
        <taxon>Magnoliopsida</taxon>
        <taxon>eudicotyledons</taxon>
        <taxon>Gunneridae</taxon>
        <taxon>Pentapetalae</taxon>
        <taxon>rosids</taxon>
        <taxon>malvids</taxon>
        <taxon>Brassicales</taxon>
        <taxon>Brassicaceae</taxon>
        <taxon>Camelineae</taxon>
        <taxon>Arabidopsis</taxon>
    </lineage>
</organism>
<dbReference type="AlphaFoldDB" id="A0A8T2CIQ3"/>